<comment type="caution">
    <text evidence="9">The sequence shown here is derived from an EMBL/GenBank/DDBJ whole genome shotgun (WGS) entry which is preliminary data.</text>
</comment>
<accession>A0ABR9B2Z3</accession>
<sequence>MIASKVAPISERTSESTVNRNNDWYFRKPVSSKIKYGIPVSLILGWELVVSLSILDSRYLPAPSHIFQALLVAVSSGQLLADMQISLYRILTGFILGAAPGLVVGLLIGFIPFMRMFIQPILLAIRPIPKLALLPLLIIVMGIGEASKITLIMLGVFFPVAINSASGVLNLHQQYIDVARNYGASKYQFIKTVAIPGSLPTLCAGIKIGFADALLLIVAAEMIGANSGIGYRVWMAYSIFDMRMMFVSFIMMAGLGIASTMIIRFMEKRLIPWNK</sequence>
<evidence type="ECO:0000256" key="2">
    <source>
        <dbReference type="ARBA" id="ARBA00022448"/>
    </source>
</evidence>
<evidence type="ECO:0000256" key="7">
    <source>
        <dbReference type="RuleBase" id="RU363032"/>
    </source>
</evidence>
<evidence type="ECO:0000256" key="6">
    <source>
        <dbReference type="ARBA" id="ARBA00023136"/>
    </source>
</evidence>
<evidence type="ECO:0000313" key="9">
    <source>
        <dbReference type="EMBL" id="MBD8499536.1"/>
    </source>
</evidence>
<name>A0ABR9B2Z3_9BACL</name>
<keyword evidence="10" id="KW-1185">Reference proteome</keyword>
<dbReference type="SUPFAM" id="SSF161098">
    <property type="entry name" value="MetI-like"/>
    <property type="match status" value="1"/>
</dbReference>
<keyword evidence="4 7" id="KW-0812">Transmembrane</keyword>
<feature type="transmembrane region" description="Helical" evidence="7">
    <location>
        <begin position="87"/>
        <end position="111"/>
    </location>
</feature>
<evidence type="ECO:0000259" key="8">
    <source>
        <dbReference type="PROSITE" id="PS50928"/>
    </source>
</evidence>
<feature type="transmembrane region" description="Helical" evidence="7">
    <location>
        <begin position="214"/>
        <end position="234"/>
    </location>
</feature>
<evidence type="ECO:0000256" key="4">
    <source>
        <dbReference type="ARBA" id="ARBA00022692"/>
    </source>
</evidence>
<dbReference type="Proteomes" id="UP000634529">
    <property type="component" value="Unassembled WGS sequence"/>
</dbReference>
<organism evidence="9 10">
    <name type="scientific">Paenibacillus arenosi</name>
    <dbReference type="NCBI Taxonomy" id="2774142"/>
    <lineage>
        <taxon>Bacteria</taxon>
        <taxon>Bacillati</taxon>
        <taxon>Bacillota</taxon>
        <taxon>Bacilli</taxon>
        <taxon>Bacillales</taxon>
        <taxon>Paenibacillaceae</taxon>
        <taxon>Paenibacillus</taxon>
    </lineage>
</organism>
<feature type="transmembrane region" description="Helical" evidence="7">
    <location>
        <begin position="149"/>
        <end position="169"/>
    </location>
</feature>
<evidence type="ECO:0000256" key="5">
    <source>
        <dbReference type="ARBA" id="ARBA00022989"/>
    </source>
</evidence>
<comment type="similarity">
    <text evidence="7">Belongs to the binding-protein-dependent transport system permease family.</text>
</comment>
<dbReference type="EMBL" id="JACYTN010000012">
    <property type="protein sequence ID" value="MBD8499536.1"/>
    <property type="molecule type" value="Genomic_DNA"/>
</dbReference>
<feature type="transmembrane region" description="Helical" evidence="7">
    <location>
        <begin position="123"/>
        <end position="143"/>
    </location>
</feature>
<keyword evidence="5 7" id="KW-1133">Transmembrane helix</keyword>
<evidence type="ECO:0000256" key="1">
    <source>
        <dbReference type="ARBA" id="ARBA00004651"/>
    </source>
</evidence>
<proteinExistence type="inferred from homology"/>
<reference evidence="9 10" key="1">
    <citation type="submission" date="2020-09" db="EMBL/GenBank/DDBJ databases">
        <title>Paenibacillus sp. CAU 1523 isolated from sand of Haeundae Beach.</title>
        <authorList>
            <person name="Kim W."/>
        </authorList>
    </citation>
    <scope>NUCLEOTIDE SEQUENCE [LARGE SCALE GENOMIC DNA]</scope>
    <source>
        <strain evidence="9 10">CAU 1523</strain>
    </source>
</reference>
<evidence type="ECO:0000313" key="10">
    <source>
        <dbReference type="Proteomes" id="UP000634529"/>
    </source>
</evidence>
<dbReference type="PROSITE" id="PS50928">
    <property type="entry name" value="ABC_TM1"/>
    <property type="match status" value="1"/>
</dbReference>
<dbReference type="InterPro" id="IPR000515">
    <property type="entry name" value="MetI-like"/>
</dbReference>
<dbReference type="PANTHER" id="PTHR30151:SF38">
    <property type="entry name" value="ALIPHATIC SULFONATES TRANSPORT PERMEASE PROTEIN SSUC-RELATED"/>
    <property type="match status" value="1"/>
</dbReference>
<feature type="transmembrane region" description="Helical" evidence="7">
    <location>
        <begin position="36"/>
        <end position="55"/>
    </location>
</feature>
<protein>
    <submittedName>
        <fullName evidence="9">ABC transporter permease</fullName>
    </submittedName>
</protein>
<feature type="transmembrane region" description="Helical" evidence="7">
    <location>
        <begin position="246"/>
        <end position="266"/>
    </location>
</feature>
<dbReference type="CDD" id="cd06261">
    <property type="entry name" value="TM_PBP2"/>
    <property type="match status" value="1"/>
</dbReference>
<dbReference type="PANTHER" id="PTHR30151">
    <property type="entry name" value="ALKANE SULFONATE ABC TRANSPORTER-RELATED, MEMBRANE SUBUNIT"/>
    <property type="match status" value="1"/>
</dbReference>
<dbReference type="Gene3D" id="1.10.3720.10">
    <property type="entry name" value="MetI-like"/>
    <property type="match status" value="1"/>
</dbReference>
<dbReference type="RefSeq" id="WP_192025870.1">
    <property type="nucleotide sequence ID" value="NZ_JACYTN010000012.1"/>
</dbReference>
<keyword evidence="6 7" id="KW-0472">Membrane</keyword>
<dbReference type="Pfam" id="PF00528">
    <property type="entry name" value="BPD_transp_1"/>
    <property type="match status" value="1"/>
</dbReference>
<dbReference type="InterPro" id="IPR035906">
    <property type="entry name" value="MetI-like_sf"/>
</dbReference>
<evidence type="ECO:0000256" key="3">
    <source>
        <dbReference type="ARBA" id="ARBA00022475"/>
    </source>
</evidence>
<keyword evidence="2 7" id="KW-0813">Transport</keyword>
<comment type="subcellular location">
    <subcellularLocation>
        <location evidence="1 7">Cell membrane</location>
        <topology evidence="1 7">Multi-pass membrane protein</topology>
    </subcellularLocation>
</comment>
<keyword evidence="3" id="KW-1003">Cell membrane</keyword>
<feature type="domain" description="ABC transmembrane type-1" evidence="8">
    <location>
        <begin position="83"/>
        <end position="263"/>
    </location>
</feature>
<gene>
    <name evidence="9" type="ORF">IFO66_14665</name>
</gene>